<reference evidence="2" key="1">
    <citation type="submission" date="2020-02" db="EMBL/GenBank/DDBJ databases">
        <authorList>
            <person name="Meier V. D."/>
        </authorList>
    </citation>
    <scope>NUCLEOTIDE SEQUENCE</scope>
    <source>
        <strain evidence="2">AVDCRST_MAG14</strain>
    </source>
</reference>
<organism evidence="2">
    <name type="scientific">uncultured Rubrobacteraceae bacterium</name>
    <dbReference type="NCBI Taxonomy" id="349277"/>
    <lineage>
        <taxon>Bacteria</taxon>
        <taxon>Bacillati</taxon>
        <taxon>Actinomycetota</taxon>
        <taxon>Rubrobacteria</taxon>
        <taxon>Rubrobacterales</taxon>
        <taxon>Rubrobacteraceae</taxon>
        <taxon>environmental samples</taxon>
    </lineage>
</organism>
<accession>A0A6J4QT00</accession>
<feature type="transmembrane region" description="Helical" evidence="1">
    <location>
        <begin position="42"/>
        <end position="65"/>
    </location>
</feature>
<feature type="transmembrane region" description="Helical" evidence="1">
    <location>
        <begin position="157"/>
        <end position="175"/>
    </location>
</feature>
<feature type="transmembrane region" description="Helical" evidence="1">
    <location>
        <begin position="77"/>
        <end position="98"/>
    </location>
</feature>
<keyword evidence="1" id="KW-1133">Transmembrane helix</keyword>
<proteinExistence type="predicted"/>
<sequence length="190" mass="19918">MASSDLVQRGGLAAMLAGVAFIVAFVLVRANPEPPPGSFYDSLIGVLLIVALLLLLTGLAGFHALQKGNYGRIGRAGFYTLVGAALVVVVAFVVRLFGSTALEFVELLGILGMLVGFVLYGAATLQARVLPRWCGVGFIVGLPVWVVLALLFGVNGALLGAILFGLLWLGFGYVLRSQSGVMAEQPSRVR</sequence>
<evidence type="ECO:0000313" key="2">
    <source>
        <dbReference type="EMBL" id="CAA9453822.1"/>
    </source>
</evidence>
<keyword evidence="1" id="KW-0472">Membrane</keyword>
<keyword evidence="1" id="KW-0812">Transmembrane</keyword>
<evidence type="ECO:0000256" key="1">
    <source>
        <dbReference type="SAM" id="Phobius"/>
    </source>
</evidence>
<feature type="transmembrane region" description="Helical" evidence="1">
    <location>
        <begin position="104"/>
        <end position="123"/>
    </location>
</feature>
<feature type="transmembrane region" description="Helical" evidence="1">
    <location>
        <begin position="130"/>
        <end position="151"/>
    </location>
</feature>
<dbReference type="AlphaFoldDB" id="A0A6J4QT00"/>
<protein>
    <submittedName>
        <fullName evidence="2">Uncharacterized protein</fullName>
    </submittedName>
</protein>
<feature type="transmembrane region" description="Helical" evidence="1">
    <location>
        <begin position="12"/>
        <end position="30"/>
    </location>
</feature>
<gene>
    <name evidence="2" type="ORF">AVDCRST_MAG14-1286</name>
</gene>
<dbReference type="EMBL" id="CADCVG010000053">
    <property type="protein sequence ID" value="CAA9453822.1"/>
    <property type="molecule type" value="Genomic_DNA"/>
</dbReference>
<name>A0A6J4QT00_9ACTN</name>